<reference evidence="1" key="1">
    <citation type="journal article" date="2020" name="Molecules">
        <title>2-Hydroxysorangiadenosine: Structure and Biosynthesis of a Myxobacterial Sesquiterpene-Nucleoside.</title>
        <authorList>
            <person name="Okoth D.A."/>
            <person name="Hug J.J."/>
            <person name="Garcia R."/>
            <person name="Sproer C."/>
            <person name="Overmann J."/>
            <person name="Muller R."/>
        </authorList>
    </citation>
    <scope>NUCLEOTIDE SEQUENCE</scope>
    <source>
        <strain evidence="1">MCy10943</strain>
    </source>
</reference>
<dbReference type="Pfam" id="PF09536">
    <property type="entry name" value="DUF2378"/>
    <property type="match status" value="1"/>
</dbReference>
<evidence type="ECO:0000313" key="1">
    <source>
        <dbReference type="EMBL" id="QKW93778.1"/>
    </source>
</evidence>
<accession>A0A7D5BTN8</accession>
<proteinExistence type="predicted"/>
<evidence type="ECO:0008006" key="2">
    <source>
        <dbReference type="Google" id="ProtNLM"/>
    </source>
</evidence>
<dbReference type="EMBL" id="MT520815">
    <property type="protein sequence ID" value="QKW93778.1"/>
    <property type="molecule type" value="Genomic_DNA"/>
</dbReference>
<sequence length="204" mass="21939">MNSTSTAQSSTGSVAQRELEQRLAAVGPKDTTRGFLFSAALEVVRSQADAEALKRCVEAAGNSNFTAFFSYPVPTLLKLLYAASRELSSKHGGFDGAMQQLGFRVAPRFLESTTGKMLLSLVGKEPKRLIDSMPTAYKTAWDHGNCTLTWTGPKGGRLAYTNVIPVQYFAGSVMQILSAAQVKGAQATGKQLSLTESTVDFSWD</sequence>
<name>A0A7D5BTN8_9BACT</name>
<organism evidence="1">
    <name type="scientific">Vitiosangium cumulatum</name>
    <dbReference type="NCBI Taxonomy" id="1867796"/>
    <lineage>
        <taxon>Bacteria</taxon>
        <taxon>Pseudomonadati</taxon>
        <taxon>Myxococcota</taxon>
        <taxon>Myxococcia</taxon>
        <taxon>Myxococcales</taxon>
        <taxon>Cystobacterineae</taxon>
        <taxon>Archangiaceae</taxon>
        <taxon>Vitiosangium</taxon>
    </lineage>
</organism>
<dbReference type="AlphaFoldDB" id="A0A7D5BTN8"/>
<dbReference type="InterPro" id="IPR011751">
    <property type="entry name" value="Mxa_paralog_2265"/>
</dbReference>
<protein>
    <recommendedName>
        <fullName evidence="2">TIGR02265 family protein</fullName>
    </recommendedName>
</protein>
<dbReference type="NCBIfam" id="TIGR02265">
    <property type="entry name" value="Mxa_TIGR02265"/>
    <property type="match status" value="1"/>
</dbReference>